<dbReference type="EMBL" id="SZPY01000003">
    <property type="protein sequence ID" value="TKI61709.1"/>
    <property type="molecule type" value="Genomic_DNA"/>
</dbReference>
<sequence length="63" mass="6481">MPILQGSNEVWEDYMFGFGWLISLLTGAVAAVITVIIAVASLTGVDADHEGPGSPGAGQYGDD</sequence>
<feature type="transmembrane region" description="Helical" evidence="1">
    <location>
        <begin position="20"/>
        <end position="42"/>
    </location>
</feature>
<organism evidence="2 3">
    <name type="scientific">Nocardioides jishulii</name>
    <dbReference type="NCBI Taxonomy" id="2575440"/>
    <lineage>
        <taxon>Bacteria</taxon>
        <taxon>Bacillati</taxon>
        <taxon>Actinomycetota</taxon>
        <taxon>Actinomycetes</taxon>
        <taxon>Propionibacteriales</taxon>
        <taxon>Nocardioidaceae</taxon>
        <taxon>Nocardioides</taxon>
    </lineage>
</organism>
<gene>
    <name evidence="2" type="ORF">FC770_13190</name>
</gene>
<evidence type="ECO:0000313" key="3">
    <source>
        <dbReference type="Proteomes" id="UP000307808"/>
    </source>
</evidence>
<keyword evidence="1" id="KW-1133">Transmembrane helix</keyword>
<evidence type="ECO:0000313" key="2">
    <source>
        <dbReference type="EMBL" id="TKI61709.1"/>
    </source>
</evidence>
<keyword evidence="1" id="KW-0812">Transmembrane</keyword>
<keyword evidence="1" id="KW-0472">Membrane</keyword>
<name>A0A4U2YKM5_9ACTN</name>
<protein>
    <submittedName>
        <fullName evidence="2">Uncharacterized protein</fullName>
    </submittedName>
</protein>
<proteinExistence type="predicted"/>
<reference evidence="2 3" key="1">
    <citation type="submission" date="2019-04" db="EMBL/GenBank/DDBJ databases">
        <authorList>
            <person name="Dong K."/>
        </authorList>
    </citation>
    <scope>NUCLEOTIDE SEQUENCE [LARGE SCALE GENOMIC DNA]</scope>
    <source>
        <strain evidence="3">dk3543</strain>
    </source>
</reference>
<comment type="caution">
    <text evidence="2">The sequence shown here is derived from an EMBL/GenBank/DDBJ whole genome shotgun (WGS) entry which is preliminary data.</text>
</comment>
<keyword evidence="3" id="KW-1185">Reference proteome</keyword>
<dbReference type="RefSeq" id="WP_212723174.1">
    <property type="nucleotide sequence ID" value="NZ_SZPY01000003.1"/>
</dbReference>
<dbReference type="AlphaFoldDB" id="A0A4U2YKM5"/>
<accession>A0A4U2YKM5</accession>
<evidence type="ECO:0000256" key="1">
    <source>
        <dbReference type="SAM" id="Phobius"/>
    </source>
</evidence>
<dbReference type="Proteomes" id="UP000307808">
    <property type="component" value="Unassembled WGS sequence"/>
</dbReference>